<name>A0A7W3MSS3_9ACTN</name>
<organism evidence="2 3">
    <name type="scientific">Thermomonospora cellulosilytica</name>
    <dbReference type="NCBI Taxonomy" id="1411118"/>
    <lineage>
        <taxon>Bacteria</taxon>
        <taxon>Bacillati</taxon>
        <taxon>Actinomycetota</taxon>
        <taxon>Actinomycetes</taxon>
        <taxon>Streptosporangiales</taxon>
        <taxon>Thermomonosporaceae</taxon>
        <taxon>Thermomonospora</taxon>
    </lineage>
</organism>
<dbReference type="Proteomes" id="UP000539313">
    <property type="component" value="Unassembled WGS sequence"/>
</dbReference>
<evidence type="ECO:0000313" key="2">
    <source>
        <dbReference type="EMBL" id="MBA9001208.1"/>
    </source>
</evidence>
<comment type="caution">
    <text evidence="2">The sequence shown here is derived from an EMBL/GenBank/DDBJ whole genome shotgun (WGS) entry which is preliminary data.</text>
</comment>
<accession>A0A7W3MSS3</accession>
<proteinExistence type="predicted"/>
<gene>
    <name evidence="2" type="ORF">HNR21_000090</name>
</gene>
<sequence length="66" mass="6946">MARRRRFDPGHAVAGLFFLAVAAVFWARTTAPEAGPPLAVLAAATLIGLGVVGIVHVASRGRRREP</sequence>
<evidence type="ECO:0000313" key="3">
    <source>
        <dbReference type="Proteomes" id="UP000539313"/>
    </source>
</evidence>
<dbReference type="AlphaFoldDB" id="A0A7W3MSS3"/>
<protein>
    <submittedName>
        <fullName evidence="2">Heme A synthase</fullName>
    </submittedName>
</protein>
<keyword evidence="1" id="KW-0812">Transmembrane</keyword>
<dbReference type="EMBL" id="JACJII010000001">
    <property type="protein sequence ID" value="MBA9001208.1"/>
    <property type="molecule type" value="Genomic_DNA"/>
</dbReference>
<evidence type="ECO:0000256" key="1">
    <source>
        <dbReference type="SAM" id="Phobius"/>
    </source>
</evidence>
<keyword evidence="1" id="KW-1133">Transmembrane helix</keyword>
<keyword evidence="1" id="KW-0472">Membrane</keyword>
<keyword evidence="3" id="KW-1185">Reference proteome</keyword>
<dbReference type="RefSeq" id="WP_157995890.1">
    <property type="nucleotide sequence ID" value="NZ_JACJII010000001.1"/>
</dbReference>
<feature type="transmembrane region" description="Helical" evidence="1">
    <location>
        <begin position="37"/>
        <end position="58"/>
    </location>
</feature>
<reference evidence="2 3" key="1">
    <citation type="submission" date="2020-08" db="EMBL/GenBank/DDBJ databases">
        <title>Sequencing the genomes of 1000 actinobacteria strains.</title>
        <authorList>
            <person name="Klenk H.-P."/>
        </authorList>
    </citation>
    <scope>NUCLEOTIDE SEQUENCE [LARGE SCALE GENOMIC DNA]</scope>
    <source>
        <strain evidence="2 3">DSM 45823</strain>
    </source>
</reference>